<dbReference type="InterPro" id="IPR011335">
    <property type="entry name" value="Restrct_endonuc-II-like"/>
</dbReference>
<evidence type="ECO:0000259" key="1">
    <source>
        <dbReference type="Pfam" id="PF12705"/>
    </source>
</evidence>
<dbReference type="RefSeq" id="WP_121344140.1">
    <property type="nucleotide sequence ID" value="NZ_RBLG01000001.1"/>
</dbReference>
<feature type="domain" description="PD-(D/E)XK endonuclease-like" evidence="1">
    <location>
        <begin position="637"/>
        <end position="909"/>
    </location>
</feature>
<sequence>MTSFITQILKQLLSQEKDISKLVFILPSKRAGAYLRKELANLVDRPIFSPEVISIEEFSEKVSGLTTIDSVHTLFELYEVYKELTPKDQLEDFESFGNWAQTLIHDFNEIDRYLIDPTQIFNYLFEIQDKNHWSLGENQTDIVKNYLVFWKKLPEYYSLLKSNLLNKSGGYQGLIYRHAAENIDEFAKHNAENHIFLGFNALNNAEQHIIQSMLANKARIFWDIDEIFLKDDNHDASLFIRQYLENWPYYKTNEFQFASNTYNSEKEIEIIGVPKNIGQVKFVAETLSELTPAQLNSTALVLGDESLLLPMLNSIPSNIEALNITMGYPLKYSIFSSFFEKLFEIYQIENNQIYYKDVIAVLSSPLIIKATNFRSEEVVNKIKTENLLYLSKQQIDGFFSAKQQILISACFTDIKLKPIQVLQRFDVIIKHFKELLNKDEDSLSLEFLYHYHLVTERLRELITEFPHFTSLVSLLQYFRELSSQQSLDFQGKPFQGLQLMGMLETRGLDFETVILTSVNEGILPAGKSNNSFIPYDLKKTFNLPTYKEKDAIYTYHFYHLLHRAKKIYLLHDTDTESQMGSEKSRFLLQLLHEKQSAHKITTSIISPEVPAVKNELQQIQKTPEILEKLKFLAGRGFSPSALTTYIRNPLDFYKQYILGIKDNEEVEETVAYNTLGTVVHDTLEVFYKPFIGKPLTIENLTKLKKLTAQEVKLQFEKTYSKAPLNLGKNLLIFEVAKRYVINFLNMEIKELEAGKNIIIKEVETNLTSALSIPELNFPVHIRGKVDRVDLLDGVLRIVDYKTGKVMQNQLEITEWDLLTSDYDKYSKPFQVLTYATMLLDNTENKGEVEAGVISFKNLKEGFLKFSLKERQGSKSIKNSNITEEILNDFQEQLSKLILEICDPKIPFIEKELKPAYGAY</sequence>
<keyword evidence="3" id="KW-1185">Reference proteome</keyword>
<dbReference type="Pfam" id="PF12705">
    <property type="entry name" value="PDDEXK_1"/>
    <property type="match status" value="1"/>
</dbReference>
<dbReference type="SUPFAM" id="SSF52540">
    <property type="entry name" value="P-loop containing nucleoside triphosphate hydrolases"/>
    <property type="match status" value="1"/>
</dbReference>
<dbReference type="InterPro" id="IPR038726">
    <property type="entry name" value="PDDEXK_AddAB-type"/>
</dbReference>
<comment type="caution">
    <text evidence="2">The sequence shown here is derived from an EMBL/GenBank/DDBJ whole genome shotgun (WGS) entry which is preliminary data.</text>
</comment>
<name>A0A495PVU1_9FLAO</name>
<evidence type="ECO:0000313" key="3">
    <source>
        <dbReference type="Proteomes" id="UP000276282"/>
    </source>
</evidence>
<gene>
    <name evidence="2" type="ORF">BC962_0273</name>
</gene>
<dbReference type="SUPFAM" id="SSF52980">
    <property type="entry name" value="Restriction endonuclease-like"/>
    <property type="match status" value="1"/>
</dbReference>
<dbReference type="AlphaFoldDB" id="A0A495PVU1"/>
<organism evidence="2 3">
    <name type="scientific">Gillisia mitskevichiae</name>
    <dbReference type="NCBI Taxonomy" id="270921"/>
    <lineage>
        <taxon>Bacteria</taxon>
        <taxon>Pseudomonadati</taxon>
        <taxon>Bacteroidota</taxon>
        <taxon>Flavobacteriia</taxon>
        <taxon>Flavobacteriales</taxon>
        <taxon>Flavobacteriaceae</taxon>
        <taxon>Gillisia</taxon>
    </lineage>
</organism>
<evidence type="ECO:0000313" key="2">
    <source>
        <dbReference type="EMBL" id="RKS55314.1"/>
    </source>
</evidence>
<dbReference type="Gene3D" id="3.90.320.10">
    <property type="match status" value="1"/>
</dbReference>
<accession>A0A495PVU1</accession>
<reference evidence="2 3" key="1">
    <citation type="submission" date="2018-10" db="EMBL/GenBank/DDBJ databases">
        <title>Genomic Encyclopedia of Archaeal and Bacterial Type Strains, Phase II (KMG-II): from individual species to whole genera.</title>
        <authorList>
            <person name="Goeker M."/>
        </authorList>
    </citation>
    <scope>NUCLEOTIDE SEQUENCE [LARGE SCALE GENOMIC DNA]</scope>
    <source>
        <strain evidence="2 3">DSM 19839</strain>
    </source>
</reference>
<protein>
    <submittedName>
        <fullName evidence="2">PD-(D/E)XK nuclease superfamily protein</fullName>
    </submittedName>
</protein>
<dbReference type="InterPro" id="IPR011604">
    <property type="entry name" value="PDDEXK-like_dom_sf"/>
</dbReference>
<dbReference type="EMBL" id="RBLG01000001">
    <property type="protein sequence ID" value="RKS55314.1"/>
    <property type="molecule type" value="Genomic_DNA"/>
</dbReference>
<dbReference type="OrthoDB" id="9762792at2"/>
<dbReference type="Proteomes" id="UP000276282">
    <property type="component" value="Unassembled WGS sequence"/>
</dbReference>
<proteinExistence type="predicted"/>
<dbReference type="InterPro" id="IPR027417">
    <property type="entry name" value="P-loop_NTPase"/>
</dbReference>